<dbReference type="AlphaFoldDB" id="A0AAD6X3J8"/>
<evidence type="ECO:0000313" key="1">
    <source>
        <dbReference type="EMBL" id="KAJ7035377.1"/>
    </source>
</evidence>
<keyword evidence="2" id="KW-1185">Reference proteome</keyword>
<evidence type="ECO:0000313" key="2">
    <source>
        <dbReference type="Proteomes" id="UP001218188"/>
    </source>
</evidence>
<name>A0AAD6X3J8_9AGAR</name>
<dbReference type="Proteomes" id="UP001218188">
    <property type="component" value="Unassembled WGS sequence"/>
</dbReference>
<comment type="caution">
    <text evidence="1">The sequence shown here is derived from an EMBL/GenBank/DDBJ whole genome shotgun (WGS) entry which is preliminary data.</text>
</comment>
<proteinExistence type="predicted"/>
<sequence length="163" mass="18418">MIPTRRRPRVRRLVASLGRKVGTRRKVGTGVWIAQDSHCCDCSRAGYAFTQPTRQHRLLRYLDRPTALSASTRRKRHSFMCCSDTLAGTRAWGLGTLARSRRAPTRGLRDPHPGFCLVCACACAGPWQPVCTYAQLGCRCRRDGRIRRTQNAERGTQDTYMHA</sequence>
<accession>A0AAD6X3J8</accession>
<gene>
    <name evidence="1" type="ORF">C8F04DRAFT_1098242</name>
</gene>
<dbReference type="EMBL" id="JARJCM010000050">
    <property type="protein sequence ID" value="KAJ7035377.1"/>
    <property type="molecule type" value="Genomic_DNA"/>
</dbReference>
<organism evidence="1 2">
    <name type="scientific">Mycena alexandri</name>
    <dbReference type="NCBI Taxonomy" id="1745969"/>
    <lineage>
        <taxon>Eukaryota</taxon>
        <taxon>Fungi</taxon>
        <taxon>Dikarya</taxon>
        <taxon>Basidiomycota</taxon>
        <taxon>Agaricomycotina</taxon>
        <taxon>Agaricomycetes</taxon>
        <taxon>Agaricomycetidae</taxon>
        <taxon>Agaricales</taxon>
        <taxon>Marasmiineae</taxon>
        <taxon>Mycenaceae</taxon>
        <taxon>Mycena</taxon>
    </lineage>
</organism>
<reference evidence="1" key="1">
    <citation type="submission" date="2023-03" db="EMBL/GenBank/DDBJ databases">
        <title>Massive genome expansion in bonnet fungi (Mycena s.s.) driven by repeated elements and novel gene families across ecological guilds.</title>
        <authorList>
            <consortium name="Lawrence Berkeley National Laboratory"/>
            <person name="Harder C.B."/>
            <person name="Miyauchi S."/>
            <person name="Viragh M."/>
            <person name="Kuo A."/>
            <person name="Thoen E."/>
            <person name="Andreopoulos B."/>
            <person name="Lu D."/>
            <person name="Skrede I."/>
            <person name="Drula E."/>
            <person name="Henrissat B."/>
            <person name="Morin E."/>
            <person name="Kohler A."/>
            <person name="Barry K."/>
            <person name="LaButti K."/>
            <person name="Morin E."/>
            <person name="Salamov A."/>
            <person name="Lipzen A."/>
            <person name="Mereny Z."/>
            <person name="Hegedus B."/>
            <person name="Baldrian P."/>
            <person name="Stursova M."/>
            <person name="Weitz H."/>
            <person name="Taylor A."/>
            <person name="Grigoriev I.V."/>
            <person name="Nagy L.G."/>
            <person name="Martin F."/>
            <person name="Kauserud H."/>
        </authorList>
    </citation>
    <scope>NUCLEOTIDE SEQUENCE</scope>
    <source>
        <strain evidence="1">CBHHK200</strain>
    </source>
</reference>
<protein>
    <submittedName>
        <fullName evidence="1">Uncharacterized protein</fullName>
    </submittedName>
</protein>